<dbReference type="InterPro" id="IPR053939">
    <property type="entry name" value="UTP25_C"/>
</dbReference>
<evidence type="ECO:0000256" key="6">
    <source>
        <dbReference type="ARBA" id="ARBA00023274"/>
    </source>
</evidence>
<evidence type="ECO:0000256" key="2">
    <source>
        <dbReference type="ARBA" id="ARBA00004604"/>
    </source>
</evidence>
<evidence type="ECO:0000259" key="9">
    <source>
        <dbReference type="Pfam" id="PF06862"/>
    </source>
</evidence>
<comment type="caution">
    <text evidence="11">The sequence shown here is derived from an EMBL/GenBank/DDBJ whole genome shotgun (WGS) entry which is preliminary data.</text>
</comment>
<evidence type="ECO:0000313" key="12">
    <source>
        <dbReference type="Proteomes" id="UP000008837"/>
    </source>
</evidence>
<feature type="compositionally biased region" description="Polar residues" evidence="8">
    <location>
        <begin position="109"/>
        <end position="119"/>
    </location>
</feature>
<evidence type="ECO:0000259" key="10">
    <source>
        <dbReference type="Pfam" id="PF22916"/>
    </source>
</evidence>
<dbReference type="FunCoup" id="A8Q1L4">
    <property type="interactions" value="640"/>
</dbReference>
<evidence type="ECO:0000256" key="7">
    <source>
        <dbReference type="RuleBase" id="RU365070"/>
    </source>
</evidence>
<feature type="compositionally biased region" description="Acidic residues" evidence="8">
    <location>
        <begin position="89"/>
        <end position="98"/>
    </location>
</feature>
<dbReference type="GO" id="GO:0000462">
    <property type="term" value="P:maturation of SSU-rRNA from tricistronic rRNA transcript (SSU-rRNA, 5.8S rRNA, LSU-rRNA)"/>
    <property type="evidence" value="ECO:0007669"/>
    <property type="project" value="TreeGrafter"/>
</dbReference>
<evidence type="ECO:0000256" key="8">
    <source>
        <dbReference type="SAM" id="MobiDB-lite"/>
    </source>
</evidence>
<reference evidence="11 12" key="1">
    <citation type="journal article" date="2007" name="Proc. Natl. Acad. Sci. U.S.A.">
        <title>Dandruff-associated Malassezia genomes reveal convergent and divergent virulence traits shared with plant and human fungal pathogens.</title>
        <authorList>
            <person name="Xu J."/>
            <person name="Saunders C.W."/>
            <person name="Hu P."/>
            <person name="Grant R.A."/>
            <person name="Boekhout T."/>
            <person name="Kuramae E.E."/>
            <person name="Kronstad J.W."/>
            <person name="Deangelis Y.M."/>
            <person name="Reeder N.L."/>
            <person name="Johnstone K.R."/>
            <person name="Leland M."/>
            <person name="Fieno A.M."/>
            <person name="Begley W.M."/>
            <person name="Sun Y."/>
            <person name="Lacey M.P."/>
            <person name="Chaudhary T."/>
            <person name="Keough T."/>
            <person name="Chu L."/>
            <person name="Sears R."/>
            <person name="Yuan B."/>
            <person name="Dawson T.L.Jr."/>
        </authorList>
    </citation>
    <scope>NUCLEOTIDE SEQUENCE [LARGE SCALE GENOMIC DNA]</scope>
    <source>
        <strain evidence="12">ATCC MYA-4612 / CBS 7966</strain>
    </source>
</reference>
<dbReference type="STRING" id="425265.A8Q1L4"/>
<keyword evidence="12" id="KW-1185">Reference proteome</keyword>
<dbReference type="GO" id="GO:0032040">
    <property type="term" value="C:small-subunit processome"/>
    <property type="evidence" value="ECO:0007669"/>
    <property type="project" value="TreeGrafter"/>
</dbReference>
<protein>
    <recommendedName>
        <fullName evidence="4 7">U3 small nucleolar RNA-associated protein 25</fullName>
        <shortName evidence="7">U3 snoRNA-associated protein 25</shortName>
    </recommendedName>
</protein>
<proteinExistence type="inferred from homology"/>
<dbReference type="Pfam" id="PF06862">
    <property type="entry name" value="Utp25_C"/>
    <property type="match status" value="1"/>
</dbReference>
<dbReference type="PANTHER" id="PTHR12933:SF0">
    <property type="entry name" value="U3 SMALL NUCLEOLAR RNA-ASSOCIATED PROTEIN 25 HOMOLOG"/>
    <property type="match status" value="1"/>
</dbReference>
<dbReference type="GeneID" id="5855114"/>
<dbReference type="GO" id="GO:0019843">
    <property type="term" value="F:rRNA binding"/>
    <property type="evidence" value="ECO:0007669"/>
    <property type="project" value="TreeGrafter"/>
</dbReference>
<evidence type="ECO:0000256" key="3">
    <source>
        <dbReference type="ARBA" id="ARBA00009223"/>
    </source>
</evidence>
<sequence length="692" mass="79000">MSAGDNVAHVRLMTLLNVKNVHPREEDRPKAAERAHVYPKQGASSLSKRKRDAAPVSAPAEKHTKAEQGTASHASELHQQRMIPVIVANEEEDDDDGDENHGPSRLKSQDNSNENASIQVSDQQDAFHWHFDAESKALQGIDPEHLVWGQPEPVPQFGGAQLVRIHREASSQVPHSRPVSRPHARIWRAFSGKTEPTALQIEFLQYLGEYMDVWHSRVTIPEHAPLRQVTAMHAMSHLAKTRQRILKDNERLAKAVAAQVENDKADQDSVGDDELPEFRDQGFTRPKVLVLAPFRHTAKVWIESMIACSGCEQVEQKARFEREFSLPPGSIDKLADPESAHRYPEDHRHTFQGNIDDNFKLGVKLTRKTLRLYSAFYESDLIMTSPLGLRLLIEKDHDSDYLSSLEIVIADQLDVMLMQNWEHVKFVWERLSVIPKEAHDTDFSRVKPWYLDGQAPLLRQSILFSSLDAPEFRHLFHSLQNVGGRLRTTSLDEHHVPSMSLVTPGVRQTFFRFECSSAQSEADLRLLAFKDRIMSLLKKSAVTTSHTMIVVPSFFDFVRVEDYFRKLDPPISYTTLSEYSSTRDISRAREAFFSGKKSVLLLSERFHYYRRYIVRGAMTVIFYAPPEHATFYAELTNAPLTSRYETQAVVDAGDLQVWTLFCKYDLLRLERIAGAQQARHMLTGMNASYHFV</sequence>
<dbReference type="RefSeq" id="XP_001730807.1">
    <property type="nucleotide sequence ID" value="XM_001730755.1"/>
</dbReference>
<dbReference type="EMBL" id="AAYY01000006">
    <property type="protein sequence ID" value="EDP43593.1"/>
    <property type="molecule type" value="Genomic_DNA"/>
</dbReference>
<evidence type="ECO:0000313" key="11">
    <source>
        <dbReference type="EMBL" id="EDP43593.1"/>
    </source>
</evidence>
<dbReference type="Pfam" id="PF22916">
    <property type="entry name" value="UTP25_NTPase-like"/>
    <property type="match status" value="1"/>
</dbReference>
<keyword evidence="7" id="KW-0690">Ribosome biogenesis</keyword>
<dbReference type="InterPro" id="IPR010678">
    <property type="entry name" value="UTP25"/>
</dbReference>
<comment type="function">
    <text evidence="1 7">DEAD-box RNA helicase-like protein required for pre-18S rRNA processing, specifically at sites A0, A1, and A2.</text>
</comment>
<evidence type="ECO:0000256" key="4">
    <source>
        <dbReference type="ARBA" id="ARBA00015422"/>
    </source>
</evidence>
<organism evidence="11 12">
    <name type="scientific">Malassezia globosa (strain ATCC MYA-4612 / CBS 7966)</name>
    <name type="common">Dandruff-associated fungus</name>
    <dbReference type="NCBI Taxonomy" id="425265"/>
    <lineage>
        <taxon>Eukaryota</taxon>
        <taxon>Fungi</taxon>
        <taxon>Dikarya</taxon>
        <taxon>Basidiomycota</taxon>
        <taxon>Ustilaginomycotina</taxon>
        <taxon>Malasseziomycetes</taxon>
        <taxon>Malasseziales</taxon>
        <taxon>Malasseziaceae</taxon>
        <taxon>Malassezia</taxon>
    </lineage>
</organism>
<comment type="similarity">
    <text evidence="3 7">Belongs to the UTP25 family.</text>
</comment>
<evidence type="ECO:0000256" key="5">
    <source>
        <dbReference type="ARBA" id="ARBA00023242"/>
    </source>
</evidence>
<dbReference type="VEuPathDB" id="FungiDB:MGL_1806"/>
<feature type="domain" description="UTP25 NTP hydrolase-like" evidence="10">
    <location>
        <begin position="210"/>
        <end position="485"/>
    </location>
</feature>
<evidence type="ECO:0000256" key="1">
    <source>
        <dbReference type="ARBA" id="ARBA00002883"/>
    </source>
</evidence>
<feature type="region of interest" description="Disordered" evidence="8">
    <location>
        <begin position="21"/>
        <end position="119"/>
    </location>
</feature>
<keyword evidence="7" id="KW-0698">rRNA processing</keyword>
<comment type="subunit">
    <text evidence="7">Component of the ribosomal small subunit (SSU) processome composed of at least 40 protein subunits and snoRNA U3.</text>
</comment>
<dbReference type="InParanoid" id="A8Q1L4"/>
<feature type="compositionally biased region" description="Basic and acidic residues" evidence="8">
    <location>
        <begin position="22"/>
        <end position="36"/>
    </location>
</feature>
<dbReference type="PANTHER" id="PTHR12933">
    <property type="entry name" value="ORF PROTEIN-RELATED"/>
    <property type="match status" value="1"/>
</dbReference>
<dbReference type="KEGG" id="mgl:MGL_1806"/>
<dbReference type="OrthoDB" id="10264378at2759"/>
<dbReference type="AlphaFoldDB" id="A8Q1L4"/>
<keyword evidence="5 7" id="KW-0539">Nucleus</keyword>
<dbReference type="Proteomes" id="UP000008837">
    <property type="component" value="Unassembled WGS sequence"/>
</dbReference>
<accession>A8Q1L4</accession>
<comment type="subcellular location">
    <subcellularLocation>
        <location evidence="2 7">Nucleus</location>
        <location evidence="2 7">Nucleolus</location>
    </subcellularLocation>
</comment>
<dbReference type="OMA" id="QDRGDTF"/>
<feature type="domain" description="UTP25 C-terminal" evidence="9">
    <location>
        <begin position="499"/>
        <end position="691"/>
    </location>
</feature>
<dbReference type="InterPro" id="IPR053940">
    <property type="entry name" value="UTP25_NTPase-like"/>
</dbReference>
<dbReference type="GO" id="GO:0034511">
    <property type="term" value="F:U3 snoRNA binding"/>
    <property type="evidence" value="ECO:0007669"/>
    <property type="project" value="InterPro"/>
</dbReference>
<keyword evidence="6 7" id="KW-0687">Ribonucleoprotein</keyword>
<name>A8Q1L4_MALGO</name>
<gene>
    <name evidence="11" type="ORF">MGL_1806</name>
</gene>